<keyword evidence="9" id="KW-0325">Glycoprotein</keyword>
<dbReference type="PANTHER" id="PTHR21072">
    <property type="entry name" value="GPI TRANSAMIDASE COMPONENT PIG-S"/>
    <property type="match status" value="1"/>
</dbReference>
<comment type="subcellular location">
    <subcellularLocation>
        <location evidence="1">Endoplasmic reticulum membrane</location>
        <topology evidence="1">Multi-pass membrane protein</topology>
    </subcellularLocation>
</comment>
<dbReference type="PANTHER" id="PTHR21072:SF13">
    <property type="entry name" value="GPI TRANSAMIDASE COMPONENT PIG-S"/>
    <property type="match status" value="1"/>
</dbReference>
<keyword evidence="6" id="KW-0256">Endoplasmic reticulum</keyword>
<dbReference type="InterPro" id="IPR019540">
    <property type="entry name" value="PtdIno-glycan_biosynth_class_S"/>
</dbReference>
<dbReference type="UniPathway" id="UPA00196"/>
<comment type="pathway">
    <text evidence="2">Glycolipid biosynthesis; glycosylphosphatidylinositol-anchor biosynthesis.</text>
</comment>
<evidence type="ECO:0000256" key="1">
    <source>
        <dbReference type="ARBA" id="ARBA00004477"/>
    </source>
</evidence>
<sequence length="517" mass="57611">MAARAVTVPTRARTARVDHEDAATRAARATSTRRARARVWIDAEGGENIVREVARRRGLEDVARWVTIEAATPRRGEGWMDALAAASDEDVDARTRALADENATVYDFVVVRDRRGENDEERGKFVVGTHRAAWMRFDDERLLADELEERLRALFAPADETTPSASPFLTTSDGILLASFSLVNAEPTPGYAFSWDFQRDVEQPFLGALPEALSRVLEVRIEAQVLRHARSRVRPMWSDKHRGYVVDSKQTPFFIDSDWPIDTSVTYTPIDGKPLHFVVYVPPQTECPLYVLDDNHELTATNAFIVEGWGGLVVVNPPGCAVARGENEIRLRNDEVVNVVNAFVRQLRIHLGAGEFLQKFGAKVLPPKHTGFATWEVDALVHSRLVADAQSTISTLKSLDEVISSIADIAVPDAIAERILESVEALERAIDLAQNARYDEAGASARSAHAAAERAFFDPFSLGGLESFPFEYKVASVMPIILPTIFPLMLGFMREMRHFQLRRREAFRASESSKKTS</sequence>
<evidence type="ECO:0000256" key="6">
    <source>
        <dbReference type="ARBA" id="ARBA00022824"/>
    </source>
</evidence>
<proteinExistence type="inferred from homology"/>
<evidence type="ECO:0000256" key="4">
    <source>
        <dbReference type="ARBA" id="ARBA00022502"/>
    </source>
</evidence>
<evidence type="ECO:0000256" key="7">
    <source>
        <dbReference type="ARBA" id="ARBA00022989"/>
    </source>
</evidence>
<evidence type="ECO:0000256" key="9">
    <source>
        <dbReference type="ARBA" id="ARBA00023180"/>
    </source>
</evidence>
<keyword evidence="4" id="KW-0337">GPI-anchor biosynthesis</keyword>
<feature type="transmembrane region" description="Helical" evidence="10">
    <location>
        <begin position="474"/>
        <end position="493"/>
    </location>
</feature>
<comment type="similarity">
    <text evidence="3">Belongs to the PIGS family.</text>
</comment>
<protein>
    <recommendedName>
        <fullName evidence="12">GPI transamidase component PIG-S</fullName>
    </recommendedName>
</protein>
<dbReference type="GO" id="GO:0016255">
    <property type="term" value="P:attachment of GPI anchor to protein"/>
    <property type="evidence" value="ECO:0007669"/>
    <property type="project" value="InterPro"/>
</dbReference>
<dbReference type="EMBL" id="HBDX01006478">
    <property type="protein sequence ID" value="CAD8224814.1"/>
    <property type="molecule type" value="Transcribed_RNA"/>
</dbReference>
<keyword evidence="8 10" id="KW-0472">Membrane</keyword>
<evidence type="ECO:0000256" key="8">
    <source>
        <dbReference type="ARBA" id="ARBA00023136"/>
    </source>
</evidence>
<evidence type="ECO:0000256" key="3">
    <source>
        <dbReference type="ARBA" id="ARBA00005316"/>
    </source>
</evidence>
<keyword evidence="7 10" id="KW-1133">Transmembrane helix</keyword>
<evidence type="ECO:0000313" key="11">
    <source>
        <dbReference type="EMBL" id="CAD8224814.1"/>
    </source>
</evidence>
<gene>
    <name evidence="11" type="ORF">OLUC0939_LOCUS5554</name>
</gene>
<accession>A0A7R9XSQ1</accession>
<evidence type="ECO:0000256" key="10">
    <source>
        <dbReference type="SAM" id="Phobius"/>
    </source>
</evidence>
<keyword evidence="5 10" id="KW-0812">Transmembrane</keyword>
<name>A0A7R9XSQ1_9CHLO</name>
<evidence type="ECO:0008006" key="12">
    <source>
        <dbReference type="Google" id="ProtNLM"/>
    </source>
</evidence>
<dbReference type="AlphaFoldDB" id="A0A7R9XSQ1"/>
<organism evidence="11">
    <name type="scientific">Ostreococcus sp. 'lucimarinus'</name>
    <dbReference type="NCBI Taxonomy" id="242159"/>
    <lineage>
        <taxon>Eukaryota</taxon>
        <taxon>Viridiplantae</taxon>
        <taxon>Chlorophyta</taxon>
        <taxon>Mamiellophyceae</taxon>
        <taxon>Mamiellales</taxon>
        <taxon>Bathycoccaceae</taxon>
        <taxon>Ostreococcus</taxon>
    </lineage>
</organism>
<dbReference type="GO" id="GO:0042765">
    <property type="term" value="C:GPI-anchor transamidase complex"/>
    <property type="evidence" value="ECO:0007669"/>
    <property type="project" value="InterPro"/>
</dbReference>
<evidence type="ECO:0000256" key="2">
    <source>
        <dbReference type="ARBA" id="ARBA00004687"/>
    </source>
</evidence>
<evidence type="ECO:0000256" key="5">
    <source>
        <dbReference type="ARBA" id="ARBA00022692"/>
    </source>
</evidence>
<dbReference type="Pfam" id="PF10510">
    <property type="entry name" value="PIG-S"/>
    <property type="match status" value="1"/>
</dbReference>
<dbReference type="GO" id="GO:0006506">
    <property type="term" value="P:GPI anchor biosynthetic process"/>
    <property type="evidence" value="ECO:0007669"/>
    <property type="project" value="UniProtKB-UniPathway"/>
</dbReference>
<reference evidence="11" key="1">
    <citation type="submission" date="2021-01" db="EMBL/GenBank/DDBJ databases">
        <authorList>
            <person name="Corre E."/>
            <person name="Pelletier E."/>
            <person name="Niang G."/>
            <person name="Scheremetjew M."/>
            <person name="Finn R."/>
            <person name="Kale V."/>
            <person name="Holt S."/>
            <person name="Cochrane G."/>
            <person name="Meng A."/>
            <person name="Brown T."/>
            <person name="Cohen L."/>
        </authorList>
    </citation>
    <scope>NUCLEOTIDE SEQUENCE</scope>
    <source>
        <strain evidence="11">Clade-A-BCC118000</strain>
    </source>
</reference>